<keyword evidence="5 14" id="KW-0235">DNA replication</keyword>
<feature type="region of interest" description="Disordered" evidence="15">
    <location>
        <begin position="582"/>
        <end position="606"/>
    </location>
</feature>
<evidence type="ECO:0000259" key="18">
    <source>
        <dbReference type="Pfam" id="PF24846"/>
    </source>
</evidence>
<comment type="catalytic activity">
    <reaction evidence="14">
        <text>Exonucleolytic cleavage in the 3'- to 5'-direction to yield nucleoside 5'-phosphates.</text>
        <dbReference type="EC" id="3.1.11.1"/>
    </reaction>
</comment>
<dbReference type="PANTHER" id="PTHR42210">
    <property type="entry name" value="DNA POLYMERASE II LARGE SUBUNIT"/>
    <property type="match status" value="1"/>
</dbReference>
<evidence type="ECO:0000256" key="14">
    <source>
        <dbReference type="HAMAP-Rule" id="MF_00324"/>
    </source>
</evidence>
<keyword evidence="20" id="KW-1185">Reference proteome</keyword>
<keyword evidence="10 14" id="KW-0238">DNA-binding</keyword>
<comment type="similarity">
    <text evidence="1 14">Belongs to the archaeal DNA polymerase II family.</text>
</comment>
<dbReference type="AlphaFoldDB" id="A0A8J8Q8I1"/>
<organism evidence="19 20">
    <name type="scientific">Natronococcus pandeyae</name>
    <dbReference type="NCBI Taxonomy" id="2055836"/>
    <lineage>
        <taxon>Archaea</taxon>
        <taxon>Methanobacteriati</taxon>
        <taxon>Methanobacteriota</taxon>
        <taxon>Stenosarchaea group</taxon>
        <taxon>Halobacteria</taxon>
        <taxon>Halobacteriales</taxon>
        <taxon>Natrialbaceae</taxon>
        <taxon>Natronococcus</taxon>
    </lineage>
</organism>
<feature type="compositionally biased region" description="Acidic residues" evidence="15">
    <location>
        <begin position="283"/>
        <end position="307"/>
    </location>
</feature>
<evidence type="ECO:0000313" key="20">
    <source>
        <dbReference type="Proteomes" id="UP000766904"/>
    </source>
</evidence>
<evidence type="ECO:0000256" key="2">
    <source>
        <dbReference type="ARBA" id="ARBA00011315"/>
    </source>
</evidence>
<evidence type="ECO:0000256" key="8">
    <source>
        <dbReference type="ARBA" id="ARBA00022839"/>
    </source>
</evidence>
<evidence type="ECO:0000256" key="12">
    <source>
        <dbReference type="ARBA" id="ARBA00025068"/>
    </source>
</evidence>
<feature type="compositionally biased region" description="Basic and acidic residues" evidence="15">
    <location>
        <begin position="657"/>
        <end position="667"/>
    </location>
</feature>
<reference evidence="19" key="1">
    <citation type="submission" date="2017-11" db="EMBL/GenBank/DDBJ databases">
        <authorList>
            <person name="Kajale S.C."/>
            <person name="Sharma A."/>
        </authorList>
    </citation>
    <scope>NUCLEOTIDE SEQUENCE</scope>
    <source>
        <strain evidence="19">LS1_42</strain>
    </source>
</reference>
<keyword evidence="8 14" id="KW-0269">Exonuclease</keyword>
<dbReference type="Pfam" id="PF24844">
    <property type="entry name" value="PolC_DP2_central"/>
    <property type="match status" value="1"/>
</dbReference>
<dbReference type="PANTHER" id="PTHR42210:SF1">
    <property type="entry name" value="DNA POLYMERASE II LARGE SUBUNIT"/>
    <property type="match status" value="1"/>
</dbReference>
<evidence type="ECO:0000259" key="16">
    <source>
        <dbReference type="Pfam" id="PF03833"/>
    </source>
</evidence>
<dbReference type="GO" id="GO:0003677">
    <property type="term" value="F:DNA binding"/>
    <property type="evidence" value="ECO:0007669"/>
    <property type="project" value="UniProtKB-UniRule"/>
</dbReference>
<feature type="region of interest" description="Disordered" evidence="15">
    <location>
        <begin position="279"/>
        <end position="323"/>
    </location>
</feature>
<dbReference type="GO" id="GO:0008310">
    <property type="term" value="F:single-stranded DNA 3'-5' DNA exonuclease activity"/>
    <property type="evidence" value="ECO:0007669"/>
    <property type="project" value="UniProtKB-EC"/>
</dbReference>
<feature type="domain" description="DNA polymerase II large subunit DP2 N-terminal" evidence="16">
    <location>
        <begin position="7"/>
        <end position="276"/>
    </location>
</feature>
<evidence type="ECO:0000256" key="15">
    <source>
        <dbReference type="SAM" id="MobiDB-lite"/>
    </source>
</evidence>
<sequence>MREADEQYFERLESQLDDAFDVAERAKERGGDPKPEVEIPVAKDMADRVENILGIDGVAERVRELEGQMSREEAALELAKDFAEGRVGDYETKAGKVEGAVRTAVALLTEGVVAAPIEGIDRVEILENDDGTEFVNVYYAGPIRSAGGTAQALSVLVADYTRALVGIEQYDARSEEVERYAEEIGLYDKETGLQYTPKDKETKFIAKHLPIMLDGEATGDEEVSGFRDLERVDTNNARGGMCLVLAEGIALKAPKIQRYTSALDEIDWPWLQDLIDGNYASDGEADADDADESDDETDGDTDSDASEADSGASDESTGPPRVEESTKFLRDLIAGRPVFSHPCANGGFRLRYGRARNHGFATAGVHPAAMHLVDDFLATGTQIKTERPGKAAGVVPVDSLEGPTVKLANGDVRRVDDPEEALEIRNGVEKILDLGEYLVNYGEFVENNHPLAPASYTYEWWIQDLEAAGADVQALRDDPRIDLEFPPAERALEWAHEYDAPLHPEYTYLWHDLTVEEFSTLAEAVSNGRITNAGETLVLEHTDTVRAALERIVIEHRQREDRLEIDDWKPFVHAAGCEIRQTATDGASERSADAADGPELDEPGLGLERTWADDDLSERARSWGHESAGDNAIEAVNEVAPFAVRERAPTRVGNRMGRPEKSERRDLSPPVHTLFPIGEAGGAQRNVADAAKHAETMSDTPGVVEVQIGRQRCESCGTETFKNRCPDCGDRTTPDYRCPDCDSQIEPDEAGRVECGHCEVEATCVDRREIDINEEYRDALESVGERENAFEILKGVKGLSSATKIPEPIEKGVLRAKHDVSSFKDGTVRYDMTDLPVTSVRASELDVDVGQLRALDYEEDIHGEPLTHEDQLVELKVQDIVLSNGAAEHMMQTAAFIDDLLEQYYGLEPFYELEDRQDLVGELVFGMAPHTSAATVGRVIGFTSAAVGYAHPYFHAAKRRNCDGDEDCVMLLMDGLLNFSESFLPDQRGGKMDAPLVMSSRIDPSEIDDEAHNMDIVSQYPREFYLATLEQADADEVDIQIGEDTLGTDGEYTGFEHTHDTTDIAMGPDLSAYKTLGSMMEKMDAQLELSRKLAAVDETDVAERVIEYHFLPDLIGNLRAFSRQETRCLDCGEKFRRMPLTESCRECGGRVNLTVHQGSVNKYMQTAIEVAEEYDCRTYTKQRLEVLERSLESVFENDKNKQSGIEDFM</sequence>
<keyword evidence="11 14" id="KW-0511">Multifunctional enzyme</keyword>
<accession>A0A8J8Q8I1</accession>
<evidence type="ECO:0000256" key="11">
    <source>
        <dbReference type="ARBA" id="ARBA00023268"/>
    </source>
</evidence>
<gene>
    <name evidence="14" type="primary">polC</name>
    <name evidence="19" type="ORF">CV102_05630</name>
</gene>
<comment type="subunit">
    <text evidence="2 14">Heterodimer of a large subunit and a small subunit.</text>
</comment>
<keyword evidence="4 14" id="KW-0548">Nucleotidyltransferase</keyword>
<dbReference type="GO" id="GO:0006261">
    <property type="term" value="P:DNA-templated DNA replication"/>
    <property type="evidence" value="ECO:0007669"/>
    <property type="project" value="UniProtKB-UniRule"/>
</dbReference>
<protein>
    <recommendedName>
        <fullName evidence="14">DNA polymerase II large subunit</fullName>
        <shortName evidence="14">Pol II</shortName>
        <ecNumber evidence="14">2.7.7.7</ecNumber>
    </recommendedName>
    <alternativeName>
        <fullName evidence="14">Exodeoxyribonuclease large subunit</fullName>
        <ecNumber evidence="14">3.1.11.1</ecNumber>
    </alternativeName>
</protein>
<dbReference type="RefSeq" id="WP_148856895.1">
    <property type="nucleotide sequence ID" value="NZ_PHNJ01000002.1"/>
</dbReference>
<dbReference type="GO" id="GO:0006308">
    <property type="term" value="P:DNA catabolic process"/>
    <property type="evidence" value="ECO:0007669"/>
    <property type="project" value="UniProtKB-UniRule"/>
</dbReference>
<dbReference type="PIRSF" id="PIRSF016275">
    <property type="entry name" value="PolC_DP2"/>
    <property type="match status" value="1"/>
</dbReference>
<dbReference type="Pfam" id="PF03833">
    <property type="entry name" value="PolC_DP2_N"/>
    <property type="match status" value="1"/>
</dbReference>
<dbReference type="InterPro" id="IPR056171">
    <property type="entry name" value="PolC_DP2_central_dom"/>
</dbReference>
<dbReference type="NCBIfam" id="TIGR00354">
    <property type="entry name" value="polC"/>
    <property type="match status" value="1"/>
</dbReference>
<keyword evidence="6 14" id="KW-0540">Nuclease</keyword>
<evidence type="ECO:0000256" key="3">
    <source>
        <dbReference type="ARBA" id="ARBA00022679"/>
    </source>
</evidence>
<feature type="compositionally biased region" description="Low complexity" evidence="15">
    <location>
        <begin position="308"/>
        <end position="317"/>
    </location>
</feature>
<keyword evidence="3 14" id="KW-0808">Transferase</keyword>
<dbReference type="EC" id="3.1.11.1" evidence="14"/>
<keyword evidence="9 14" id="KW-0239">DNA-directed DNA polymerase</keyword>
<dbReference type="GO" id="GO:0003887">
    <property type="term" value="F:DNA-directed DNA polymerase activity"/>
    <property type="evidence" value="ECO:0007669"/>
    <property type="project" value="UniProtKB-UniRule"/>
</dbReference>
<dbReference type="HAMAP" id="MF_00324">
    <property type="entry name" value="DNApol_II_L_arch"/>
    <property type="match status" value="1"/>
</dbReference>
<evidence type="ECO:0000256" key="7">
    <source>
        <dbReference type="ARBA" id="ARBA00022801"/>
    </source>
</evidence>
<feature type="region of interest" description="Disordered" evidence="15">
    <location>
        <begin position="652"/>
        <end position="671"/>
    </location>
</feature>
<evidence type="ECO:0000313" key="19">
    <source>
        <dbReference type="EMBL" id="TYL39764.1"/>
    </source>
</evidence>
<evidence type="ECO:0000256" key="9">
    <source>
        <dbReference type="ARBA" id="ARBA00022932"/>
    </source>
</evidence>
<dbReference type="InterPro" id="IPR056172">
    <property type="entry name" value="PolC_DP2_cat_dom"/>
</dbReference>
<feature type="domain" description="DNA polymerase II large subunit DP2 catalytic" evidence="18">
    <location>
        <begin position="788"/>
        <end position="1082"/>
    </location>
</feature>
<dbReference type="OrthoDB" id="7529at2157"/>
<evidence type="ECO:0000256" key="1">
    <source>
        <dbReference type="ARBA" id="ARBA00011053"/>
    </source>
</evidence>
<dbReference type="EMBL" id="PHNJ01000002">
    <property type="protein sequence ID" value="TYL39764.1"/>
    <property type="molecule type" value="Genomic_DNA"/>
</dbReference>
<dbReference type="Pfam" id="PF24846">
    <property type="entry name" value="PolC_DP2_cat"/>
    <property type="match status" value="1"/>
</dbReference>
<evidence type="ECO:0000256" key="4">
    <source>
        <dbReference type="ARBA" id="ARBA00022695"/>
    </source>
</evidence>
<dbReference type="Proteomes" id="UP000766904">
    <property type="component" value="Unassembled WGS sequence"/>
</dbReference>
<evidence type="ECO:0000259" key="17">
    <source>
        <dbReference type="Pfam" id="PF24844"/>
    </source>
</evidence>
<keyword evidence="7 14" id="KW-0378">Hydrolase</keyword>
<dbReference type="EC" id="2.7.7.7" evidence="14"/>
<comment type="catalytic activity">
    <reaction evidence="13 14">
        <text>DNA(n) + a 2'-deoxyribonucleoside 5'-triphosphate = DNA(n+1) + diphosphate</text>
        <dbReference type="Rhea" id="RHEA:22508"/>
        <dbReference type="Rhea" id="RHEA-COMP:17339"/>
        <dbReference type="Rhea" id="RHEA-COMP:17340"/>
        <dbReference type="ChEBI" id="CHEBI:33019"/>
        <dbReference type="ChEBI" id="CHEBI:61560"/>
        <dbReference type="ChEBI" id="CHEBI:173112"/>
        <dbReference type="EC" id="2.7.7.7"/>
    </reaction>
</comment>
<dbReference type="InterPro" id="IPR016033">
    <property type="entry name" value="PolC_DP2_N"/>
</dbReference>
<evidence type="ECO:0000256" key="10">
    <source>
        <dbReference type="ARBA" id="ARBA00023125"/>
    </source>
</evidence>
<evidence type="ECO:0000256" key="13">
    <source>
        <dbReference type="ARBA" id="ARBA00049244"/>
    </source>
</evidence>
<proteinExistence type="inferred from homology"/>
<name>A0A8J8Q8I1_9EURY</name>
<evidence type="ECO:0000256" key="6">
    <source>
        <dbReference type="ARBA" id="ARBA00022722"/>
    </source>
</evidence>
<comment type="function">
    <text evidence="12 14">Possesses two activities: a DNA synthesis (polymerase) and an exonucleolytic activity that degrades single-stranded DNA in the 3'- to 5'-direction. Has a template-primer preference which is characteristic of a replicative DNA polymerase.</text>
</comment>
<comment type="caution">
    <text evidence="19">The sequence shown here is derived from an EMBL/GenBank/DDBJ whole genome shotgun (WGS) entry which is preliminary data.</text>
</comment>
<feature type="domain" description="DNA polymerase II large subunit DP2 central" evidence="17">
    <location>
        <begin position="321"/>
        <end position="745"/>
    </location>
</feature>
<evidence type="ECO:0000256" key="5">
    <source>
        <dbReference type="ARBA" id="ARBA00022705"/>
    </source>
</evidence>
<dbReference type="InterPro" id="IPR004475">
    <property type="entry name" value="PolC_DP2"/>
</dbReference>
<dbReference type="NCBIfam" id="NF003103">
    <property type="entry name" value="PRK04023.1"/>
    <property type="match status" value="1"/>
</dbReference>